<evidence type="ECO:0000313" key="1">
    <source>
        <dbReference type="EMBL" id="QJA57277.1"/>
    </source>
</evidence>
<protein>
    <submittedName>
        <fullName evidence="1">Uncharacterized protein</fullName>
    </submittedName>
</protein>
<proteinExistence type="predicted"/>
<dbReference type="EMBL" id="MT141265">
    <property type="protein sequence ID" value="QJA57277.1"/>
    <property type="molecule type" value="Genomic_DNA"/>
</dbReference>
<accession>A0A6M3IJN5</accession>
<gene>
    <name evidence="1" type="ORF">MM415B01667_0003</name>
</gene>
<dbReference type="AlphaFoldDB" id="A0A6M3IJN5"/>
<organism evidence="1">
    <name type="scientific">viral metagenome</name>
    <dbReference type="NCBI Taxonomy" id="1070528"/>
    <lineage>
        <taxon>unclassified sequences</taxon>
        <taxon>metagenomes</taxon>
        <taxon>organismal metagenomes</taxon>
    </lineage>
</organism>
<name>A0A6M3IJN5_9ZZZZ</name>
<reference evidence="1" key="1">
    <citation type="submission" date="2020-03" db="EMBL/GenBank/DDBJ databases">
        <title>The deep terrestrial virosphere.</title>
        <authorList>
            <person name="Holmfeldt K."/>
            <person name="Nilsson E."/>
            <person name="Simone D."/>
            <person name="Lopez-Fernandez M."/>
            <person name="Wu X."/>
            <person name="de Brujin I."/>
            <person name="Lundin D."/>
            <person name="Andersson A."/>
            <person name="Bertilsson S."/>
            <person name="Dopson M."/>
        </authorList>
    </citation>
    <scope>NUCLEOTIDE SEQUENCE</scope>
    <source>
        <strain evidence="1">MM415B01667</strain>
    </source>
</reference>
<sequence length="70" mass="8284">MKSKLICSEKITIFSKTQPIIKKVRDGKTYTFTDIIAFNTEKEINLRTTQNIVKQKINENKSLRYKMEDK</sequence>